<dbReference type="OrthoDB" id="5386330at2759"/>
<dbReference type="Pfam" id="PF00172">
    <property type="entry name" value="Zn_clus"/>
    <property type="match status" value="1"/>
</dbReference>
<dbReference type="CDD" id="cd00067">
    <property type="entry name" value="GAL4"/>
    <property type="match status" value="1"/>
</dbReference>
<reference evidence="4" key="1">
    <citation type="submission" date="2021-02" db="EMBL/GenBank/DDBJ databases">
        <title>Genome sequence Cadophora malorum strain M34.</title>
        <authorList>
            <person name="Stefanovic E."/>
            <person name="Vu D."/>
            <person name="Scully C."/>
            <person name="Dijksterhuis J."/>
            <person name="Roader J."/>
            <person name="Houbraken J."/>
        </authorList>
    </citation>
    <scope>NUCLEOTIDE SEQUENCE</scope>
    <source>
        <strain evidence="4">M34</strain>
    </source>
</reference>
<dbReference type="Gene3D" id="4.10.240.10">
    <property type="entry name" value="Zn(2)-C6 fungal-type DNA-binding domain"/>
    <property type="match status" value="1"/>
</dbReference>
<protein>
    <recommendedName>
        <fullName evidence="3">Zn(2)-C6 fungal-type domain-containing protein</fullName>
    </recommendedName>
</protein>
<dbReference type="Proteomes" id="UP000664132">
    <property type="component" value="Unassembled WGS sequence"/>
</dbReference>
<feature type="domain" description="Zn(2)-C6 fungal-type" evidence="3">
    <location>
        <begin position="13"/>
        <end position="43"/>
    </location>
</feature>
<name>A0A8H7THB7_9HELO</name>
<dbReference type="SUPFAM" id="SSF57701">
    <property type="entry name" value="Zn2/Cys6 DNA-binding domain"/>
    <property type="match status" value="1"/>
</dbReference>
<dbReference type="GO" id="GO:0008270">
    <property type="term" value="F:zinc ion binding"/>
    <property type="evidence" value="ECO:0007669"/>
    <property type="project" value="InterPro"/>
</dbReference>
<comment type="caution">
    <text evidence="4">The sequence shown here is derived from an EMBL/GenBank/DDBJ whole genome shotgun (WGS) entry which is preliminary data.</text>
</comment>
<evidence type="ECO:0000259" key="3">
    <source>
        <dbReference type="PROSITE" id="PS50048"/>
    </source>
</evidence>
<dbReference type="PROSITE" id="PS00463">
    <property type="entry name" value="ZN2_CY6_FUNGAL_1"/>
    <property type="match status" value="1"/>
</dbReference>
<dbReference type="InterPro" id="IPR021858">
    <property type="entry name" value="Fun_TF"/>
</dbReference>
<dbReference type="EMBL" id="JAFJYH010000062">
    <property type="protein sequence ID" value="KAG4421609.1"/>
    <property type="molecule type" value="Genomic_DNA"/>
</dbReference>
<sequence>MPSRRAHKKSRLGCQECKKRKVKCTETKPSCSYCIRASCPCIYPQPTRVGARKSPPESTTSPVPSPETSTSIEISGPQFDMLDLTLMNHFTAVTALTLFPGDQQRLVWQTDIHYLARSNPVLMHGILSVAAIHLALLESESSNQYRLRALHHHDVGVQLFNQQLSNITSENSQVLFPFAVMLVVWAHSSPIIIKDDLQLHDILNLLELVRGCKTIFMMHWDTISGTPIGSLRDFIPRLKSDQGVLSYVALRALENLKARTSDPIYKHAIERLENVSMKAAGEPDDVRTVVAWPCLIDEEIWDHLRHKQPFSLLLLAHYAMLLERYEAQWWWVNGWSRRILRAVGDEMSDTDKTALGWHTFLSNVEEYRQELLDRSVHAE</sequence>
<dbReference type="PANTHER" id="PTHR47784">
    <property type="entry name" value="STEROL UPTAKE CONTROL PROTEIN 2"/>
    <property type="match status" value="1"/>
</dbReference>
<feature type="compositionally biased region" description="Low complexity" evidence="2">
    <location>
        <begin position="56"/>
        <end position="71"/>
    </location>
</feature>
<evidence type="ECO:0000256" key="1">
    <source>
        <dbReference type="ARBA" id="ARBA00023242"/>
    </source>
</evidence>
<dbReference type="InterPro" id="IPR036864">
    <property type="entry name" value="Zn2-C6_fun-type_DNA-bd_sf"/>
</dbReference>
<keyword evidence="1" id="KW-0539">Nucleus</keyword>
<proteinExistence type="predicted"/>
<gene>
    <name evidence="4" type="ORF">IFR04_005228</name>
</gene>
<dbReference type="GO" id="GO:0001228">
    <property type="term" value="F:DNA-binding transcription activator activity, RNA polymerase II-specific"/>
    <property type="evidence" value="ECO:0007669"/>
    <property type="project" value="TreeGrafter"/>
</dbReference>
<evidence type="ECO:0000256" key="2">
    <source>
        <dbReference type="SAM" id="MobiDB-lite"/>
    </source>
</evidence>
<dbReference type="InterPro" id="IPR053157">
    <property type="entry name" value="Sterol_Uptake_Regulator"/>
</dbReference>
<accession>A0A8H7THB7</accession>
<evidence type="ECO:0000313" key="5">
    <source>
        <dbReference type="Proteomes" id="UP000664132"/>
    </source>
</evidence>
<evidence type="ECO:0000313" key="4">
    <source>
        <dbReference type="EMBL" id="KAG4421609.1"/>
    </source>
</evidence>
<dbReference type="PANTHER" id="PTHR47784:SF5">
    <property type="entry name" value="STEROL UPTAKE CONTROL PROTEIN 2"/>
    <property type="match status" value="1"/>
</dbReference>
<dbReference type="AlphaFoldDB" id="A0A8H7THB7"/>
<keyword evidence="5" id="KW-1185">Reference proteome</keyword>
<dbReference type="Pfam" id="PF11951">
    <property type="entry name" value="Fungal_trans_2"/>
    <property type="match status" value="1"/>
</dbReference>
<feature type="region of interest" description="Disordered" evidence="2">
    <location>
        <begin position="48"/>
        <end position="71"/>
    </location>
</feature>
<dbReference type="SMART" id="SM00066">
    <property type="entry name" value="GAL4"/>
    <property type="match status" value="1"/>
</dbReference>
<dbReference type="InterPro" id="IPR001138">
    <property type="entry name" value="Zn2Cys6_DnaBD"/>
</dbReference>
<organism evidence="4 5">
    <name type="scientific">Cadophora malorum</name>
    <dbReference type="NCBI Taxonomy" id="108018"/>
    <lineage>
        <taxon>Eukaryota</taxon>
        <taxon>Fungi</taxon>
        <taxon>Dikarya</taxon>
        <taxon>Ascomycota</taxon>
        <taxon>Pezizomycotina</taxon>
        <taxon>Leotiomycetes</taxon>
        <taxon>Helotiales</taxon>
        <taxon>Ploettnerulaceae</taxon>
        <taxon>Cadophora</taxon>
    </lineage>
</organism>
<dbReference type="PROSITE" id="PS50048">
    <property type="entry name" value="ZN2_CY6_FUNGAL_2"/>
    <property type="match status" value="1"/>
</dbReference>